<name>A0A409YPC7_9AGAR</name>
<dbReference type="OrthoDB" id="2662268at2759"/>
<accession>A0A409YPC7</accession>
<proteinExistence type="predicted"/>
<gene>
    <name evidence="1" type="ORF">CVT24_007245</name>
</gene>
<dbReference type="Proteomes" id="UP000284842">
    <property type="component" value="Unassembled WGS sequence"/>
</dbReference>
<evidence type="ECO:0000313" key="1">
    <source>
        <dbReference type="EMBL" id="PPR04857.1"/>
    </source>
</evidence>
<dbReference type="EMBL" id="NHTK01000884">
    <property type="protein sequence ID" value="PPR04857.1"/>
    <property type="molecule type" value="Genomic_DNA"/>
</dbReference>
<protein>
    <submittedName>
        <fullName evidence="1">Uncharacterized protein</fullName>
    </submittedName>
</protein>
<evidence type="ECO:0000313" key="2">
    <source>
        <dbReference type="Proteomes" id="UP000284842"/>
    </source>
</evidence>
<organism evidence="1 2">
    <name type="scientific">Panaeolus cyanescens</name>
    <dbReference type="NCBI Taxonomy" id="181874"/>
    <lineage>
        <taxon>Eukaryota</taxon>
        <taxon>Fungi</taxon>
        <taxon>Dikarya</taxon>
        <taxon>Basidiomycota</taxon>
        <taxon>Agaricomycotina</taxon>
        <taxon>Agaricomycetes</taxon>
        <taxon>Agaricomycetidae</taxon>
        <taxon>Agaricales</taxon>
        <taxon>Agaricineae</taxon>
        <taxon>Galeropsidaceae</taxon>
        <taxon>Panaeolus</taxon>
    </lineage>
</organism>
<dbReference type="InParanoid" id="A0A409YPC7"/>
<reference evidence="1 2" key="1">
    <citation type="journal article" date="2018" name="Evol. Lett.">
        <title>Horizontal gene cluster transfer increased hallucinogenic mushroom diversity.</title>
        <authorList>
            <person name="Reynolds H.T."/>
            <person name="Vijayakumar V."/>
            <person name="Gluck-Thaler E."/>
            <person name="Korotkin H.B."/>
            <person name="Matheny P.B."/>
            <person name="Slot J.C."/>
        </authorList>
    </citation>
    <scope>NUCLEOTIDE SEQUENCE [LARGE SCALE GENOMIC DNA]</scope>
    <source>
        <strain evidence="1 2">2629</strain>
    </source>
</reference>
<keyword evidence="2" id="KW-1185">Reference proteome</keyword>
<dbReference type="AlphaFoldDB" id="A0A409YPC7"/>
<sequence length="203" mass="22533">MSYVNPLHAPIQNNAKSGFSSLAGAFPASAGGAPVSDKRRRLAQTIYYPSAKWQNATKRSPASAPITFDYRGRKGYGVSMTDLSARSIPNIMSLVENADEKVLVSSGHTKITFRIMWPGYDSGSEWVRSIDVRAPEGPFTRAQLGQAVAQNFSRYVEKHRNQPCSVPDSRIADNNIRFEHLVLVSLHNTFDDSWQAEVVIDFK</sequence>
<comment type="caution">
    <text evidence="1">The sequence shown here is derived from an EMBL/GenBank/DDBJ whole genome shotgun (WGS) entry which is preliminary data.</text>
</comment>